<evidence type="ECO:0000313" key="3">
    <source>
        <dbReference type="EMBL" id="VDP91018.1"/>
    </source>
</evidence>
<accession>A0A183B3G1</accession>
<dbReference type="OrthoDB" id="6267905at2759"/>
<reference evidence="5" key="1">
    <citation type="submission" date="2016-06" db="UniProtKB">
        <authorList>
            <consortium name="WormBaseParasite"/>
        </authorList>
    </citation>
    <scope>IDENTIFICATION</scope>
</reference>
<keyword evidence="1" id="KW-0378">Hydrolase</keyword>
<gene>
    <name evidence="3" type="ORF">ECPE_LOCUS13746</name>
</gene>
<dbReference type="WBParaSite" id="ECPE_0001378601-mRNA-1">
    <property type="protein sequence ID" value="ECPE_0001378601-mRNA-1"/>
    <property type="gene ID" value="ECPE_0001378601"/>
</dbReference>
<dbReference type="Pfam" id="PF00636">
    <property type="entry name" value="Ribonuclease_3"/>
    <property type="match status" value="2"/>
</dbReference>
<evidence type="ECO:0000256" key="1">
    <source>
        <dbReference type="ARBA" id="ARBA00022801"/>
    </source>
</evidence>
<feature type="domain" description="RNase III" evidence="2">
    <location>
        <begin position="175"/>
        <end position="300"/>
    </location>
</feature>
<dbReference type="EMBL" id="UZAN01055855">
    <property type="protein sequence ID" value="VDP91018.1"/>
    <property type="molecule type" value="Genomic_DNA"/>
</dbReference>
<dbReference type="AlphaFoldDB" id="A0A183B3G1"/>
<dbReference type="InterPro" id="IPR036389">
    <property type="entry name" value="RNase_III_sf"/>
</dbReference>
<name>A0A183B3G1_9TREM</name>
<organism evidence="5">
    <name type="scientific">Echinostoma caproni</name>
    <dbReference type="NCBI Taxonomy" id="27848"/>
    <lineage>
        <taxon>Eukaryota</taxon>
        <taxon>Metazoa</taxon>
        <taxon>Spiralia</taxon>
        <taxon>Lophotrochozoa</taxon>
        <taxon>Platyhelminthes</taxon>
        <taxon>Trematoda</taxon>
        <taxon>Digenea</taxon>
        <taxon>Plagiorchiida</taxon>
        <taxon>Echinostomata</taxon>
        <taxon>Echinostomatoidea</taxon>
        <taxon>Echinostomatidae</taxon>
        <taxon>Echinostoma</taxon>
    </lineage>
</organism>
<evidence type="ECO:0000313" key="4">
    <source>
        <dbReference type="Proteomes" id="UP000272942"/>
    </source>
</evidence>
<feature type="domain" description="RNase III" evidence="2">
    <location>
        <begin position="388"/>
        <end position="540"/>
    </location>
</feature>
<dbReference type="PANTHER" id="PTHR14950">
    <property type="entry name" value="DICER-RELATED"/>
    <property type="match status" value="1"/>
</dbReference>
<dbReference type="PROSITE" id="PS50142">
    <property type="entry name" value="RNASE_3_2"/>
    <property type="match status" value="2"/>
</dbReference>
<sequence>MKSNFDATLPLAMCFRLTRHQNAAQVAAGSRKDKHDVDDKLSLYLADTCAVHPLSAWLWFLLSTVPLVLYQLSRGLMAAQFSTELTQILIKQDSENVDDENRIAPGTLIQCTIIMPDRLDSPHCMLSHQSHFTPIDLKVDRHTSAEWCRSDELAMCDLTASSRLAPNPYHLLEATTLLGAHDAVNLERLELLGDSLLQLIGTLDVYSSASVDANEGWLTDQRISLVSNANLSRLAVKFGWAKYCTGHVYSPPSHFVFPCYTVCTTASLPDGDARLTVGLTDKSLADMMEALIGCFLIHLGLPSAVRLLSHFGISPFGTNESQTKGMWRRLLCTDGFTTVNSPVKLGTSDTNEAKRLSRPISMPFLGDNSIPNSPILTERDNFIKPEQLTGLQNIIGYYFTDVTLLIQALVHISSPHVKRYGSYERFEFLGDAVLGYLITVYLYHEHVEFDPGQLTESRSNIVSNKSLASAVVEHKIHPYIIHSNPCVESAVSCITCIHDRTSSYSEQLELLNQEVLKGLRLKVLADVFESIIGAIFVDSQGDLDLVNRVIHRLLIERIRKFAHLASFHLFVSH</sequence>
<dbReference type="SMART" id="SM00535">
    <property type="entry name" value="RIBOc"/>
    <property type="match status" value="2"/>
</dbReference>
<dbReference type="InterPro" id="IPR000999">
    <property type="entry name" value="RNase_III_dom"/>
</dbReference>
<dbReference type="SUPFAM" id="SSF69065">
    <property type="entry name" value="RNase III domain-like"/>
    <property type="match status" value="2"/>
</dbReference>
<dbReference type="Gene3D" id="1.10.1520.10">
    <property type="entry name" value="Ribonuclease III domain"/>
    <property type="match status" value="2"/>
</dbReference>
<dbReference type="PROSITE" id="PS00517">
    <property type="entry name" value="RNASE_3_1"/>
    <property type="match status" value="1"/>
</dbReference>
<dbReference type="Proteomes" id="UP000272942">
    <property type="component" value="Unassembled WGS sequence"/>
</dbReference>
<keyword evidence="4" id="KW-1185">Reference proteome</keyword>
<reference evidence="3 4" key="2">
    <citation type="submission" date="2018-11" db="EMBL/GenBank/DDBJ databases">
        <authorList>
            <consortium name="Pathogen Informatics"/>
        </authorList>
    </citation>
    <scope>NUCLEOTIDE SEQUENCE [LARGE SCALE GENOMIC DNA]</scope>
    <source>
        <strain evidence="3 4">Egypt</strain>
    </source>
</reference>
<protein>
    <submittedName>
        <fullName evidence="5">RNase III domain-containing protein</fullName>
    </submittedName>
</protein>
<evidence type="ECO:0000259" key="2">
    <source>
        <dbReference type="PROSITE" id="PS50142"/>
    </source>
</evidence>
<dbReference type="GO" id="GO:0006396">
    <property type="term" value="P:RNA processing"/>
    <property type="evidence" value="ECO:0007669"/>
    <property type="project" value="InterPro"/>
</dbReference>
<evidence type="ECO:0000313" key="5">
    <source>
        <dbReference type="WBParaSite" id="ECPE_0001378601-mRNA-1"/>
    </source>
</evidence>
<dbReference type="CDD" id="cd00593">
    <property type="entry name" value="RIBOc"/>
    <property type="match status" value="2"/>
</dbReference>
<proteinExistence type="predicted"/>
<dbReference type="PANTHER" id="PTHR14950:SF37">
    <property type="entry name" value="ENDORIBONUCLEASE DICER"/>
    <property type="match status" value="1"/>
</dbReference>
<dbReference type="GO" id="GO:0004525">
    <property type="term" value="F:ribonuclease III activity"/>
    <property type="evidence" value="ECO:0007669"/>
    <property type="project" value="InterPro"/>
</dbReference>